<sequence length="437" mass="50234">MRKSLTFHLSYPIQFKEQLLFWSKRFEYVSILDSHEVNAKANSKAEYNTYEWIAGIDALQIAQPKQNCFEALQAAIYQTKDWWFGYLGYDLKNEIEVLQSDNFDALGFPAMHFFRPRWVFLLEADSLTVHFSSEEFSESEITNLVNSIQQLEVSKEQAINVSGIKSRISKSQYLQSVRDLKAHIRRGDIYEVNFCQEYYAEKTSIQPRQTYRKLMQVSPTPYSCYYQMGEHFLLSASPERFIKKVGRKIISQPIKGTAKRGVDEQEDTLIKENLFADPKERAENIMIVDLVRNDLSKTAAKGSVMVEELCGIYTFPQVHQMISTVVSELKEGVQGIEAIRACFPMGSMTGAPKVRAMKLIEKYESTKRGLYSGAVGYFTPDGNFDFNVVIRSILYNQKNQYLSFMVGGAITMQSDPEKEYEECLLKAKAIMKVLKDH</sequence>
<evidence type="ECO:0000259" key="4">
    <source>
        <dbReference type="Pfam" id="PF04715"/>
    </source>
</evidence>
<dbReference type="EC" id="2.6.1.85" evidence="1"/>
<dbReference type="EMBL" id="RJJX01000024">
    <property type="protein sequence ID" value="RUT73289.1"/>
    <property type="molecule type" value="Genomic_DNA"/>
</dbReference>
<dbReference type="InterPro" id="IPR005802">
    <property type="entry name" value="ADC_synth_comp_1"/>
</dbReference>
<feature type="domain" description="Chorismate-utilising enzyme C-terminal" evidence="3">
    <location>
        <begin position="170"/>
        <end position="426"/>
    </location>
</feature>
<dbReference type="InterPro" id="IPR019999">
    <property type="entry name" value="Anth_synth_I-like"/>
</dbReference>
<reference evidence="5 6" key="1">
    <citation type="submission" date="2018-11" db="EMBL/GenBank/DDBJ databases">
        <title>Parancylomarina longa gen. nov., sp. nov., isolated from sediments of southern Okinawa.</title>
        <authorList>
            <person name="Fu T."/>
        </authorList>
    </citation>
    <scope>NUCLEOTIDE SEQUENCE [LARGE SCALE GENOMIC DNA]</scope>
    <source>
        <strain evidence="5 6">T3-2 S1-C</strain>
    </source>
</reference>
<keyword evidence="6" id="KW-1185">Reference proteome</keyword>
<organism evidence="5 6">
    <name type="scientific">Ancylomarina longa</name>
    <dbReference type="NCBI Taxonomy" id="2487017"/>
    <lineage>
        <taxon>Bacteria</taxon>
        <taxon>Pseudomonadati</taxon>
        <taxon>Bacteroidota</taxon>
        <taxon>Bacteroidia</taxon>
        <taxon>Marinilabiliales</taxon>
        <taxon>Marinifilaceae</taxon>
        <taxon>Ancylomarina</taxon>
    </lineage>
</organism>
<dbReference type="GO" id="GO:0005737">
    <property type="term" value="C:cytoplasm"/>
    <property type="evidence" value="ECO:0007669"/>
    <property type="project" value="TreeGrafter"/>
</dbReference>
<dbReference type="PANTHER" id="PTHR11236">
    <property type="entry name" value="AMINOBENZOATE/ANTHRANILATE SYNTHASE"/>
    <property type="match status" value="1"/>
</dbReference>
<dbReference type="Proteomes" id="UP000282985">
    <property type="component" value="Unassembled WGS sequence"/>
</dbReference>
<dbReference type="PRINTS" id="PR00095">
    <property type="entry name" value="ANTSNTHASEI"/>
</dbReference>
<comment type="caution">
    <text evidence="5">The sequence shown here is derived from an EMBL/GenBank/DDBJ whole genome shotgun (WGS) entry which is preliminary data.</text>
</comment>
<dbReference type="AlphaFoldDB" id="A0A434AFZ3"/>
<dbReference type="GO" id="GO:0046820">
    <property type="term" value="F:4-amino-4-deoxychorismate synthase activity"/>
    <property type="evidence" value="ECO:0007669"/>
    <property type="project" value="UniProtKB-EC"/>
</dbReference>
<dbReference type="Gene3D" id="3.60.120.10">
    <property type="entry name" value="Anthranilate synthase"/>
    <property type="match status" value="1"/>
</dbReference>
<protein>
    <recommendedName>
        <fullName evidence="1">aminodeoxychorismate synthase</fullName>
        <ecNumber evidence="1">2.6.1.85</ecNumber>
    </recommendedName>
</protein>
<dbReference type="OrthoDB" id="9803598at2"/>
<keyword evidence="2 5" id="KW-0808">Transferase</keyword>
<dbReference type="SUPFAM" id="SSF56322">
    <property type="entry name" value="ADC synthase"/>
    <property type="match status" value="1"/>
</dbReference>
<evidence type="ECO:0000256" key="1">
    <source>
        <dbReference type="ARBA" id="ARBA00013139"/>
    </source>
</evidence>
<accession>A0A434AFZ3</accession>
<dbReference type="Pfam" id="PF00425">
    <property type="entry name" value="Chorismate_bind"/>
    <property type="match status" value="1"/>
</dbReference>
<name>A0A434AFZ3_9BACT</name>
<dbReference type="InterPro" id="IPR015890">
    <property type="entry name" value="Chorismate_C"/>
</dbReference>
<dbReference type="GO" id="GO:0000162">
    <property type="term" value="P:L-tryptophan biosynthetic process"/>
    <property type="evidence" value="ECO:0007669"/>
    <property type="project" value="TreeGrafter"/>
</dbReference>
<evidence type="ECO:0000313" key="6">
    <source>
        <dbReference type="Proteomes" id="UP000282985"/>
    </source>
</evidence>
<proteinExistence type="predicted"/>
<evidence type="ECO:0000256" key="2">
    <source>
        <dbReference type="ARBA" id="ARBA00022679"/>
    </source>
</evidence>
<dbReference type="GO" id="GO:0008153">
    <property type="term" value="P:4-aminobenzoate biosynthetic process"/>
    <property type="evidence" value="ECO:0007669"/>
    <property type="project" value="TreeGrafter"/>
</dbReference>
<keyword evidence="5" id="KW-0032">Aminotransferase</keyword>
<dbReference type="NCBIfam" id="TIGR00553">
    <property type="entry name" value="pabB"/>
    <property type="match status" value="1"/>
</dbReference>
<dbReference type="RefSeq" id="WP_127344599.1">
    <property type="nucleotide sequence ID" value="NZ_RJJX01000024.1"/>
</dbReference>
<dbReference type="GO" id="GO:0009396">
    <property type="term" value="P:folic acid-containing compound biosynthetic process"/>
    <property type="evidence" value="ECO:0007669"/>
    <property type="project" value="InterPro"/>
</dbReference>
<dbReference type="Pfam" id="PF04715">
    <property type="entry name" value="Anth_synt_I_N"/>
    <property type="match status" value="1"/>
</dbReference>
<dbReference type="InterPro" id="IPR005801">
    <property type="entry name" value="ADC_synthase"/>
</dbReference>
<feature type="domain" description="Anthranilate synthase component I N-terminal" evidence="4">
    <location>
        <begin position="83"/>
        <end position="121"/>
    </location>
</feature>
<dbReference type="PANTHER" id="PTHR11236:SF18">
    <property type="entry name" value="AMINODEOXYCHORISMATE SYNTHASE"/>
    <property type="match status" value="1"/>
</dbReference>
<evidence type="ECO:0000259" key="3">
    <source>
        <dbReference type="Pfam" id="PF00425"/>
    </source>
</evidence>
<gene>
    <name evidence="5" type="primary">pabB</name>
    <name evidence="5" type="ORF">DLK05_14040</name>
</gene>
<evidence type="ECO:0000313" key="5">
    <source>
        <dbReference type="EMBL" id="RUT73289.1"/>
    </source>
</evidence>
<dbReference type="InterPro" id="IPR006805">
    <property type="entry name" value="Anth_synth_I_N"/>
</dbReference>